<proteinExistence type="predicted"/>
<feature type="non-terminal residue" evidence="2">
    <location>
        <position position="1"/>
    </location>
</feature>
<feature type="compositionally biased region" description="Basic and acidic residues" evidence="1">
    <location>
        <begin position="52"/>
        <end position="63"/>
    </location>
</feature>
<feature type="compositionally biased region" description="Basic residues" evidence="1">
    <location>
        <begin position="280"/>
        <end position="295"/>
    </location>
</feature>
<feature type="non-terminal residue" evidence="2">
    <location>
        <position position="724"/>
    </location>
</feature>
<feature type="compositionally biased region" description="Basic residues" evidence="1">
    <location>
        <begin position="362"/>
        <end position="371"/>
    </location>
</feature>
<feature type="compositionally biased region" description="Basic residues" evidence="1">
    <location>
        <begin position="414"/>
        <end position="428"/>
    </location>
</feature>
<feature type="compositionally biased region" description="Low complexity" evidence="1">
    <location>
        <begin position="329"/>
        <end position="338"/>
    </location>
</feature>
<dbReference type="EMBL" id="CADCWM010000106">
    <property type="protein sequence ID" value="CAA9545015.1"/>
    <property type="molecule type" value="Genomic_DNA"/>
</dbReference>
<organism evidence="2">
    <name type="scientific">uncultured Thermomicrobiales bacterium</name>
    <dbReference type="NCBI Taxonomy" id="1645740"/>
    <lineage>
        <taxon>Bacteria</taxon>
        <taxon>Pseudomonadati</taxon>
        <taxon>Thermomicrobiota</taxon>
        <taxon>Thermomicrobia</taxon>
        <taxon>Thermomicrobiales</taxon>
        <taxon>environmental samples</taxon>
    </lineage>
</organism>
<feature type="compositionally biased region" description="Basic and acidic residues" evidence="1">
    <location>
        <begin position="499"/>
        <end position="515"/>
    </location>
</feature>
<feature type="compositionally biased region" description="Low complexity" evidence="1">
    <location>
        <begin position="535"/>
        <end position="556"/>
    </location>
</feature>
<feature type="compositionally biased region" description="Basic and acidic residues" evidence="1">
    <location>
        <begin position="690"/>
        <end position="715"/>
    </location>
</feature>
<name>A0A6J4UAC3_9BACT</name>
<sequence>GDDRGATTTGPTHGDNARIVARECAQCLAPPPARYPARLRRPYPGGPPRGVRVADARRGDRLPGARRPQGAARCRPFLGRAPGRHGGRAGRGGPRRPLARPGRRAHAPRRRPGGGAGAARGLPGRARRGVESRPRRRAQAAYRRDGNGVRGGRGASAQPAGGRGRHRAGARPGADARTDRPPGPQADRRRGVRGLPARRRRPVAAPDRAHRARWDRARRAGRADRRGRPRACLPERPPPRRRRRGREWGWAGTLDRDRAAAHPAGHHWGHPGREGWGRGVRARRRGAARPLRRPGGRGPGKRALDGGGAPAPPGARLDPRCHHRRNTIAPPRRGAAAGRARHRRRGRHALLRRLPPRRRWPVAPARRRCRRSPPGGVGGGRRHLPVCPADRHRRGRLPARSPGGTGSDRLCRRVDRRAHGCQRAVRARRPVDAGGAPDRAGPAARRGAGRRVRRPVRLLTGAIAPDRGDRRVGRAGGGKCPALRPQPGTCDGRGAQPPRPRDPRRAGARSHRGDAASRGGRRRPRDDRRARRGARTGPDGAAPDTGQPGRCAALGRRPARRPAARTYPPPGARGIGGKRRQGGRLRGLLPQPRLRRRRGTLAGAPGSGVLPDRAGVAEQRAQARSRHPGRRAARAPRRRPHARGDRRWPGLRPGHAGNAGRAWRLRPDRPARTGGAARRHHPLRQCAGRGDARPCERPVAERRARAPPGQDERRAGGAKCPAFV</sequence>
<feature type="region of interest" description="Disordered" evidence="1">
    <location>
        <begin position="362"/>
        <end position="724"/>
    </location>
</feature>
<feature type="compositionally biased region" description="Basic residues" evidence="1">
    <location>
        <begin position="447"/>
        <end position="456"/>
    </location>
</feature>
<evidence type="ECO:0000313" key="2">
    <source>
        <dbReference type="EMBL" id="CAA9545015.1"/>
    </source>
</evidence>
<feature type="region of interest" description="Disordered" evidence="1">
    <location>
        <begin position="30"/>
        <end position="248"/>
    </location>
</feature>
<feature type="region of interest" description="Disordered" evidence="1">
    <location>
        <begin position="261"/>
        <end position="346"/>
    </location>
</feature>
<feature type="compositionally biased region" description="Basic and acidic residues" evidence="1">
    <location>
        <begin position="207"/>
        <end position="226"/>
    </location>
</feature>
<dbReference type="AlphaFoldDB" id="A0A6J4UAC3"/>
<accession>A0A6J4UAC3</accession>
<reference evidence="2" key="1">
    <citation type="submission" date="2020-02" db="EMBL/GenBank/DDBJ databases">
        <authorList>
            <person name="Meier V. D."/>
        </authorList>
    </citation>
    <scope>NUCLEOTIDE SEQUENCE</scope>
    <source>
        <strain evidence="2">AVDCRST_MAG88</strain>
    </source>
</reference>
<feature type="compositionally biased region" description="Basic residues" evidence="1">
    <location>
        <begin position="82"/>
        <end position="112"/>
    </location>
</feature>
<feature type="compositionally biased region" description="Basic residues" evidence="1">
    <location>
        <begin position="190"/>
        <end position="202"/>
    </location>
</feature>
<feature type="compositionally biased region" description="Basic residues" evidence="1">
    <location>
        <begin position="623"/>
        <end position="641"/>
    </location>
</feature>
<evidence type="ECO:0000256" key="1">
    <source>
        <dbReference type="SAM" id="MobiDB-lite"/>
    </source>
</evidence>
<protein>
    <submittedName>
        <fullName evidence="2">Uncharacterized protein</fullName>
    </submittedName>
</protein>
<feature type="compositionally biased region" description="Low complexity" evidence="1">
    <location>
        <begin position="432"/>
        <end position="446"/>
    </location>
</feature>
<gene>
    <name evidence="2" type="ORF">AVDCRST_MAG88-330</name>
</gene>